<gene>
    <name evidence="1" type="ORF">Patl1_05776</name>
</gene>
<sequence>MSASGVSITANSAAARRRPVMVNENKSNNIELVQAEPQVNGGNDRVAVAATSRDLSLHSIRGEAVVEKDLMQVKKSAMANSTVSPRRTRKAAAKQEKPRWLTVVSIFTKNFMLLLVLLGLVQLVRKLALKDGDPTQLGFSEFERRIGDVEDFVRSTTKLMQVQIEVVDRKIESEIGGLRTEVSKNIEDKGVILGLELKKLEEKSEGLERTLSELKAVDWFSKEEFNRFVEGTRKRSSGEFSENDVSLDDIRVYAREIVEKEIGKHAADGIGRVDYALASGGASVVKHSEPYLLGKGNNWFAVGGRSGVHRDADKMLKPSFGEPGQCFPLRGSSGFVQIKLRTAIIPEAITLEHVDKVVICSDHTVCDSVP</sequence>
<proteinExistence type="predicted"/>
<reference evidence="2" key="1">
    <citation type="journal article" date="2023" name="G3 (Bethesda)">
        <title>Genome assembly and association tests identify interacting loci associated with vigor, precocity, and sex in interspecific pistachio rootstocks.</title>
        <authorList>
            <person name="Palmer W."/>
            <person name="Jacygrad E."/>
            <person name="Sagayaradj S."/>
            <person name="Cavanaugh K."/>
            <person name="Han R."/>
            <person name="Bertier L."/>
            <person name="Beede B."/>
            <person name="Kafkas S."/>
            <person name="Golino D."/>
            <person name="Preece J."/>
            <person name="Michelmore R."/>
        </authorList>
    </citation>
    <scope>NUCLEOTIDE SEQUENCE [LARGE SCALE GENOMIC DNA]</scope>
</reference>
<protein>
    <submittedName>
        <fullName evidence="1">Uncharacterized protein</fullName>
    </submittedName>
</protein>
<keyword evidence="2" id="KW-1185">Reference proteome</keyword>
<accession>A0ACC1BUV8</accession>
<evidence type="ECO:0000313" key="1">
    <source>
        <dbReference type="EMBL" id="KAJ0102717.1"/>
    </source>
</evidence>
<organism evidence="1 2">
    <name type="scientific">Pistacia atlantica</name>
    <dbReference type="NCBI Taxonomy" id="434234"/>
    <lineage>
        <taxon>Eukaryota</taxon>
        <taxon>Viridiplantae</taxon>
        <taxon>Streptophyta</taxon>
        <taxon>Embryophyta</taxon>
        <taxon>Tracheophyta</taxon>
        <taxon>Spermatophyta</taxon>
        <taxon>Magnoliopsida</taxon>
        <taxon>eudicotyledons</taxon>
        <taxon>Gunneridae</taxon>
        <taxon>Pentapetalae</taxon>
        <taxon>rosids</taxon>
        <taxon>malvids</taxon>
        <taxon>Sapindales</taxon>
        <taxon>Anacardiaceae</taxon>
        <taxon>Pistacia</taxon>
    </lineage>
</organism>
<name>A0ACC1BUV8_9ROSI</name>
<evidence type="ECO:0000313" key="2">
    <source>
        <dbReference type="Proteomes" id="UP001164250"/>
    </source>
</evidence>
<dbReference type="Proteomes" id="UP001164250">
    <property type="component" value="Chromosome 3"/>
</dbReference>
<dbReference type="EMBL" id="CM047899">
    <property type="protein sequence ID" value="KAJ0102717.1"/>
    <property type="molecule type" value="Genomic_DNA"/>
</dbReference>
<comment type="caution">
    <text evidence="1">The sequence shown here is derived from an EMBL/GenBank/DDBJ whole genome shotgun (WGS) entry which is preliminary data.</text>
</comment>